<gene>
    <name evidence="2" type="ORF">GETHOR_20060</name>
</gene>
<evidence type="ECO:0000256" key="1">
    <source>
        <dbReference type="SAM" id="MobiDB-lite"/>
    </source>
</evidence>
<evidence type="ECO:0008006" key="4">
    <source>
        <dbReference type="Google" id="ProtNLM"/>
    </source>
</evidence>
<accession>A0ABN6V7J2</accession>
<dbReference type="RefSeq" id="WP_286353626.1">
    <property type="nucleotide sequence ID" value="NZ_AP027079.1"/>
</dbReference>
<name>A0ABN6V7J2_9BACT</name>
<sequence>MPPDPLRPPAPWHQVPWHERRSYWELEPAERRDLRGALEAEAAGLARRSDAALDDYATRPGTLDGQLVNGDVLATLLPSLRRNPTQGYEALEDPAGRASVHLNALGKRLRDRALARAHGEPVILFMGGQATGKTTGALALGPAFGAVFDAPHTDPEGVAFLLGRIRREGCGEIHLAYTDRDPEGSLRAMLARSEREGRYVPLDRMARAHAWAPFTFLGLAPRVGRSLQVYHVRVDEEGSGRMTEGQDALASVRARPKPVESVVAYQLQTAYLSLLRNPTHDPQAWYPRDVLAGLNRTLDAWRRSEADHLLRRFFDAVAQRGAEGDPGPRGAPPGSAAEPGAGLG</sequence>
<reference evidence="3" key="1">
    <citation type="journal article" date="2023" name="Int. J. Syst. Evol. Microbiol.">
        <title>Mesoterricola silvestris gen. nov., sp. nov., Mesoterricola sediminis sp. nov., Geothrix oryzae sp. nov., Geothrix edaphica sp. nov., Geothrix rubra sp. nov., and Geothrix limicola sp. nov., six novel members of Acidobacteriota isolated from soils.</title>
        <authorList>
            <person name="Itoh H."/>
            <person name="Sugisawa Y."/>
            <person name="Mise K."/>
            <person name="Xu Z."/>
            <person name="Kuniyasu M."/>
            <person name="Ushijima N."/>
            <person name="Kawano K."/>
            <person name="Kobayashi E."/>
            <person name="Shiratori Y."/>
            <person name="Masuda Y."/>
            <person name="Senoo K."/>
        </authorList>
    </citation>
    <scope>NUCLEOTIDE SEQUENCE [LARGE SCALE GENOMIC DNA]</scope>
    <source>
        <strain evidence="3">Red222</strain>
    </source>
</reference>
<dbReference type="Proteomes" id="UP001242010">
    <property type="component" value="Chromosome"/>
</dbReference>
<proteinExistence type="predicted"/>
<feature type="compositionally biased region" description="Low complexity" evidence="1">
    <location>
        <begin position="332"/>
        <end position="344"/>
    </location>
</feature>
<organism evidence="2 3">
    <name type="scientific">Geothrix oryzae</name>
    <dbReference type="NCBI Taxonomy" id="2927975"/>
    <lineage>
        <taxon>Bacteria</taxon>
        <taxon>Pseudomonadati</taxon>
        <taxon>Acidobacteriota</taxon>
        <taxon>Holophagae</taxon>
        <taxon>Holophagales</taxon>
        <taxon>Holophagaceae</taxon>
        <taxon>Geothrix</taxon>
    </lineage>
</organism>
<dbReference type="EMBL" id="AP027079">
    <property type="protein sequence ID" value="BDU69905.1"/>
    <property type="molecule type" value="Genomic_DNA"/>
</dbReference>
<keyword evidence="3" id="KW-1185">Reference proteome</keyword>
<evidence type="ECO:0000313" key="2">
    <source>
        <dbReference type="EMBL" id="BDU69905.1"/>
    </source>
</evidence>
<protein>
    <recommendedName>
        <fullName evidence="4">Zeta toxin</fullName>
    </recommendedName>
</protein>
<evidence type="ECO:0000313" key="3">
    <source>
        <dbReference type="Proteomes" id="UP001242010"/>
    </source>
</evidence>
<feature type="region of interest" description="Disordered" evidence="1">
    <location>
        <begin position="320"/>
        <end position="344"/>
    </location>
</feature>